<dbReference type="EMBL" id="JAKUCV010001727">
    <property type="protein sequence ID" value="KAJ4845295.1"/>
    <property type="molecule type" value="Genomic_DNA"/>
</dbReference>
<comment type="caution">
    <text evidence="1">The sequence shown here is derived from an EMBL/GenBank/DDBJ whole genome shotgun (WGS) entry which is preliminary data.</text>
</comment>
<organism evidence="1 2">
    <name type="scientific">Turnera subulata</name>
    <dbReference type="NCBI Taxonomy" id="218843"/>
    <lineage>
        <taxon>Eukaryota</taxon>
        <taxon>Viridiplantae</taxon>
        <taxon>Streptophyta</taxon>
        <taxon>Embryophyta</taxon>
        <taxon>Tracheophyta</taxon>
        <taxon>Spermatophyta</taxon>
        <taxon>Magnoliopsida</taxon>
        <taxon>eudicotyledons</taxon>
        <taxon>Gunneridae</taxon>
        <taxon>Pentapetalae</taxon>
        <taxon>rosids</taxon>
        <taxon>fabids</taxon>
        <taxon>Malpighiales</taxon>
        <taxon>Passifloraceae</taxon>
        <taxon>Turnera</taxon>
    </lineage>
</organism>
<sequence length="95" mass="10927">MAGLQYYFFPTDFYYPRPLPQQSFNKDDDSTVEGVHQQVQTQKVDIIKADDIDNNHQKANKFPRLVSASTALVPSPCIIKSEKRRRNLNRLDSGN</sequence>
<accession>A0A9Q0JLP8</accession>
<reference evidence="1" key="1">
    <citation type="submission" date="2022-02" db="EMBL/GenBank/DDBJ databases">
        <authorList>
            <person name="Henning P.M."/>
            <person name="McCubbin A.G."/>
            <person name="Shore J.S."/>
        </authorList>
    </citation>
    <scope>NUCLEOTIDE SEQUENCE</scope>
    <source>
        <strain evidence="1">F60SS</strain>
        <tissue evidence="1">Leaves</tissue>
    </source>
</reference>
<evidence type="ECO:0000313" key="2">
    <source>
        <dbReference type="Proteomes" id="UP001141552"/>
    </source>
</evidence>
<gene>
    <name evidence="1" type="ORF">Tsubulata_015114</name>
</gene>
<proteinExistence type="predicted"/>
<keyword evidence="2" id="KW-1185">Reference proteome</keyword>
<name>A0A9Q0JLP8_9ROSI</name>
<dbReference type="PANTHER" id="PTHR38223:SF1">
    <property type="match status" value="1"/>
</dbReference>
<dbReference type="OrthoDB" id="841242at2759"/>
<dbReference type="AlphaFoldDB" id="A0A9Q0JLP8"/>
<protein>
    <submittedName>
        <fullName evidence="1">Uncharacterized protein</fullName>
    </submittedName>
</protein>
<evidence type="ECO:0000313" key="1">
    <source>
        <dbReference type="EMBL" id="KAJ4845295.1"/>
    </source>
</evidence>
<dbReference type="Proteomes" id="UP001141552">
    <property type="component" value="Unassembled WGS sequence"/>
</dbReference>
<dbReference type="PANTHER" id="PTHR38223">
    <property type="match status" value="1"/>
</dbReference>
<reference evidence="1" key="2">
    <citation type="journal article" date="2023" name="Plants (Basel)">
        <title>Annotation of the Turnera subulata (Passifloraceae) Draft Genome Reveals the S-Locus Evolved after the Divergence of Turneroideae from Passifloroideae in a Stepwise Manner.</title>
        <authorList>
            <person name="Henning P.M."/>
            <person name="Roalson E.H."/>
            <person name="Mir W."/>
            <person name="McCubbin A.G."/>
            <person name="Shore J.S."/>
        </authorList>
    </citation>
    <scope>NUCLEOTIDE SEQUENCE</scope>
    <source>
        <strain evidence="1">F60SS</strain>
    </source>
</reference>